<comment type="caution">
    <text evidence="8">The sequence shown here is derived from an EMBL/GenBank/DDBJ whole genome shotgun (WGS) entry which is preliminary data.</text>
</comment>
<protein>
    <submittedName>
        <fullName evidence="8">Hemolysin III</fullName>
    </submittedName>
</protein>
<keyword evidence="4 7" id="KW-0472">Membrane</keyword>
<feature type="transmembrane region" description="Helical" evidence="7">
    <location>
        <begin position="241"/>
        <end position="266"/>
    </location>
</feature>
<feature type="transmembrane region" description="Helical" evidence="7">
    <location>
        <begin position="157"/>
        <end position="176"/>
    </location>
</feature>
<evidence type="ECO:0000256" key="1">
    <source>
        <dbReference type="ARBA" id="ARBA00004141"/>
    </source>
</evidence>
<evidence type="ECO:0000256" key="2">
    <source>
        <dbReference type="ARBA" id="ARBA00022692"/>
    </source>
</evidence>
<feature type="transmembrane region" description="Helical" evidence="7">
    <location>
        <begin position="135"/>
        <end position="151"/>
    </location>
</feature>
<keyword evidence="5" id="KW-0479">Metal-binding</keyword>
<name>A0A9W4E209_9ACTN</name>
<organism evidence="8 9">
    <name type="scientific">Actinacidiphila cocklensis</name>
    <dbReference type="NCBI Taxonomy" id="887465"/>
    <lineage>
        <taxon>Bacteria</taxon>
        <taxon>Bacillati</taxon>
        <taxon>Actinomycetota</taxon>
        <taxon>Actinomycetes</taxon>
        <taxon>Kitasatosporales</taxon>
        <taxon>Streptomycetaceae</taxon>
        <taxon>Actinacidiphila</taxon>
    </lineage>
</organism>
<dbReference type="RefSeq" id="WP_251502325.1">
    <property type="nucleotide sequence ID" value="NZ_CAJSLV010000129.1"/>
</dbReference>
<feature type="binding site" evidence="5">
    <location>
        <position position="248"/>
    </location>
    <ligand>
        <name>Zn(2+)</name>
        <dbReference type="ChEBI" id="CHEBI:29105"/>
    </ligand>
</feature>
<keyword evidence="5" id="KW-0862">Zinc</keyword>
<evidence type="ECO:0000256" key="7">
    <source>
        <dbReference type="SAM" id="Phobius"/>
    </source>
</evidence>
<evidence type="ECO:0000256" key="6">
    <source>
        <dbReference type="SAM" id="MobiDB-lite"/>
    </source>
</evidence>
<proteinExistence type="predicted"/>
<comment type="subcellular location">
    <subcellularLocation>
        <location evidence="1">Membrane</location>
        <topology evidence="1">Multi-pass membrane protein</topology>
    </subcellularLocation>
</comment>
<feature type="region of interest" description="Disordered" evidence="6">
    <location>
        <begin position="1"/>
        <end position="34"/>
    </location>
</feature>
<feature type="transmembrane region" description="Helical" evidence="7">
    <location>
        <begin position="93"/>
        <end position="114"/>
    </location>
</feature>
<dbReference type="PANTHER" id="PTHR20855">
    <property type="entry name" value="ADIPOR/PROGESTIN RECEPTOR-RELATED"/>
    <property type="match status" value="1"/>
</dbReference>
<feature type="binding site" evidence="5">
    <location>
        <position position="115"/>
    </location>
    <ligand>
        <name>Zn(2+)</name>
        <dbReference type="ChEBI" id="CHEBI:29105"/>
    </ligand>
</feature>
<dbReference type="InterPro" id="IPR004254">
    <property type="entry name" value="AdipoR/HlyIII-related"/>
</dbReference>
<evidence type="ECO:0000256" key="4">
    <source>
        <dbReference type="ARBA" id="ARBA00023136"/>
    </source>
</evidence>
<reference evidence="8" key="1">
    <citation type="submission" date="2021-05" db="EMBL/GenBank/DDBJ databases">
        <authorList>
            <person name="Arsene-Ploetze F."/>
        </authorList>
    </citation>
    <scope>NUCLEOTIDE SEQUENCE</scope>
    <source>
        <strain evidence="8">DSM 42138</strain>
    </source>
</reference>
<dbReference type="Proteomes" id="UP001152519">
    <property type="component" value="Unassembled WGS sequence"/>
</dbReference>
<sequence>MIADDAQPPAHGREPRHLSGATPDTFRAPAVDSPAGTTGRLIAGQAAAGLEGGVERAAAALKPRMRGWLHAGMFPLALAGGIVLIALSHSAPAVAACSVYALSACLLFGTSAVYHRGTWGPRGEAVLRRLDHANIFLIIAGTYTPLAVLLLPASQQVVLLSLVWAGAAAGIAFRVWWIRAPRWLYTLCYIALGWAAVFYLPDFARTGGTPVVVLVLAGGLLYTAGAVVYGRKRPDPWPHWFGFHEVFHALTIAAFTAHYTAIVLAAT</sequence>
<evidence type="ECO:0000256" key="5">
    <source>
        <dbReference type="PIRSR" id="PIRSR604254-1"/>
    </source>
</evidence>
<gene>
    <name evidence="8" type="ORF">SCOCK_930010</name>
</gene>
<dbReference type="PANTHER" id="PTHR20855:SF3">
    <property type="entry name" value="LD03007P"/>
    <property type="match status" value="1"/>
</dbReference>
<dbReference type="EMBL" id="CAJSLV010000129">
    <property type="protein sequence ID" value="CAG6399497.1"/>
    <property type="molecule type" value="Genomic_DNA"/>
</dbReference>
<dbReference type="GO" id="GO:0016020">
    <property type="term" value="C:membrane"/>
    <property type="evidence" value="ECO:0007669"/>
    <property type="project" value="UniProtKB-SubCell"/>
</dbReference>
<feature type="transmembrane region" description="Helical" evidence="7">
    <location>
        <begin position="207"/>
        <end position="229"/>
    </location>
</feature>
<keyword evidence="3 7" id="KW-1133">Transmembrane helix</keyword>
<accession>A0A9W4E209</accession>
<evidence type="ECO:0000256" key="3">
    <source>
        <dbReference type="ARBA" id="ARBA00022989"/>
    </source>
</evidence>
<evidence type="ECO:0000313" key="8">
    <source>
        <dbReference type="EMBL" id="CAG6399497.1"/>
    </source>
</evidence>
<feature type="binding site" evidence="5">
    <location>
        <position position="244"/>
    </location>
    <ligand>
        <name>Zn(2+)</name>
        <dbReference type="ChEBI" id="CHEBI:29105"/>
    </ligand>
</feature>
<keyword evidence="9" id="KW-1185">Reference proteome</keyword>
<keyword evidence="2 7" id="KW-0812">Transmembrane</keyword>
<dbReference type="Pfam" id="PF03006">
    <property type="entry name" value="HlyIII"/>
    <property type="match status" value="1"/>
</dbReference>
<feature type="transmembrane region" description="Helical" evidence="7">
    <location>
        <begin position="68"/>
        <end position="87"/>
    </location>
</feature>
<dbReference type="GO" id="GO:0046872">
    <property type="term" value="F:metal ion binding"/>
    <property type="evidence" value="ECO:0007669"/>
    <property type="project" value="UniProtKB-KW"/>
</dbReference>
<evidence type="ECO:0000313" key="9">
    <source>
        <dbReference type="Proteomes" id="UP001152519"/>
    </source>
</evidence>
<feature type="transmembrane region" description="Helical" evidence="7">
    <location>
        <begin position="183"/>
        <end position="201"/>
    </location>
</feature>
<dbReference type="AlphaFoldDB" id="A0A9W4E209"/>